<accession>A0A2T3AJH3</accession>
<evidence type="ECO:0000256" key="2">
    <source>
        <dbReference type="SAM" id="Phobius"/>
    </source>
</evidence>
<feature type="region of interest" description="Disordered" evidence="1">
    <location>
        <begin position="325"/>
        <end position="357"/>
    </location>
</feature>
<protein>
    <submittedName>
        <fullName evidence="3">Uncharacterized protein</fullName>
    </submittedName>
</protein>
<dbReference type="STRING" id="2025994.A0A2T3AJH3"/>
<sequence length="409" mass="42231">MTTTSSSSIIYTNLPRTILGSLTTTFSAPESCHYNYWVGNLNNPYTAWQGVECVANVVNSMLPAEVCWPPTTQGAPLPTPEFMGWGFYSPGLVCPSGYSSACTATATGAAEWNVQFSMLESETAVGCCPTGFACHNAVSGVQPAQTCTRIFSDTSLTTALCTFAPEVGDGSMIGGEATYPITLTVTTTTHSNLSTITATISALIVSAPMIQINWQPSDLAVASGSTGATGAISSSGSAASTSTSTAGSSNPSSSSAAAAAATGQVSIATLAGAVIGSVLGVALIAGAAFYIWRRKRLAMLGGRGQAAGGSGAQLAELDHAGMAAAAAQRGSQSVAGDQKQPQQQQHWYPHDQQQHSPLHNRHEVYSEPPNAYSELGTDHAMLYELPHDGYSNVRPTPQVSDDVAPSYSK</sequence>
<keyword evidence="2" id="KW-1133">Transmembrane helix</keyword>
<keyword evidence="4" id="KW-1185">Reference proteome</keyword>
<evidence type="ECO:0000313" key="4">
    <source>
        <dbReference type="Proteomes" id="UP000241462"/>
    </source>
</evidence>
<evidence type="ECO:0000256" key="1">
    <source>
        <dbReference type="SAM" id="MobiDB-lite"/>
    </source>
</evidence>
<dbReference type="Proteomes" id="UP000241462">
    <property type="component" value="Unassembled WGS sequence"/>
</dbReference>
<name>A0A2T3AJH3_9PEZI</name>
<reference evidence="3 4" key="1">
    <citation type="journal article" date="2018" name="Mycol. Prog.">
        <title>Coniella lustricola, a new species from submerged detritus.</title>
        <authorList>
            <person name="Raudabaugh D.B."/>
            <person name="Iturriaga T."/>
            <person name="Carver A."/>
            <person name="Mondo S."/>
            <person name="Pangilinan J."/>
            <person name="Lipzen A."/>
            <person name="He G."/>
            <person name="Amirebrahimi M."/>
            <person name="Grigoriev I.V."/>
            <person name="Miller A.N."/>
        </authorList>
    </citation>
    <scope>NUCLEOTIDE SEQUENCE [LARGE SCALE GENOMIC DNA]</scope>
    <source>
        <strain evidence="3 4">B22-T-1</strain>
    </source>
</reference>
<keyword evidence="2" id="KW-0472">Membrane</keyword>
<feature type="region of interest" description="Disordered" evidence="1">
    <location>
        <begin position="386"/>
        <end position="409"/>
    </location>
</feature>
<organism evidence="3 4">
    <name type="scientific">Coniella lustricola</name>
    <dbReference type="NCBI Taxonomy" id="2025994"/>
    <lineage>
        <taxon>Eukaryota</taxon>
        <taxon>Fungi</taxon>
        <taxon>Dikarya</taxon>
        <taxon>Ascomycota</taxon>
        <taxon>Pezizomycotina</taxon>
        <taxon>Sordariomycetes</taxon>
        <taxon>Sordariomycetidae</taxon>
        <taxon>Diaporthales</taxon>
        <taxon>Schizoparmaceae</taxon>
        <taxon>Coniella</taxon>
    </lineage>
</organism>
<proteinExistence type="predicted"/>
<feature type="transmembrane region" description="Helical" evidence="2">
    <location>
        <begin position="270"/>
        <end position="292"/>
    </location>
</feature>
<feature type="compositionally biased region" description="Low complexity" evidence="1">
    <location>
        <begin position="337"/>
        <end position="347"/>
    </location>
</feature>
<keyword evidence="2" id="KW-0812">Transmembrane</keyword>
<gene>
    <name evidence="3" type="ORF">BD289DRAFT_450281</name>
</gene>
<dbReference type="OrthoDB" id="5429716at2759"/>
<feature type="region of interest" description="Disordered" evidence="1">
    <location>
        <begin position="233"/>
        <end position="255"/>
    </location>
</feature>
<dbReference type="EMBL" id="KZ678382">
    <property type="protein sequence ID" value="PSS00724.1"/>
    <property type="molecule type" value="Genomic_DNA"/>
</dbReference>
<dbReference type="AlphaFoldDB" id="A0A2T3AJH3"/>
<evidence type="ECO:0000313" key="3">
    <source>
        <dbReference type="EMBL" id="PSS00724.1"/>
    </source>
</evidence>
<dbReference type="InParanoid" id="A0A2T3AJH3"/>